<dbReference type="OrthoDB" id="7700824at2759"/>
<dbReference type="PANTHER" id="PTHR33223:SF6">
    <property type="entry name" value="CCHC-TYPE DOMAIN-CONTAINING PROTEIN"/>
    <property type="match status" value="1"/>
</dbReference>
<evidence type="ECO:0000313" key="3">
    <source>
        <dbReference type="EMBL" id="CAF4038844.1"/>
    </source>
</evidence>
<proteinExistence type="predicted"/>
<reference evidence="3" key="1">
    <citation type="submission" date="2021-02" db="EMBL/GenBank/DDBJ databases">
        <authorList>
            <person name="Nowell W R."/>
        </authorList>
    </citation>
    <scope>NUCLEOTIDE SEQUENCE</scope>
</reference>
<feature type="compositionally biased region" description="Polar residues" evidence="1">
    <location>
        <begin position="605"/>
        <end position="617"/>
    </location>
</feature>
<evidence type="ECO:0000256" key="1">
    <source>
        <dbReference type="SAM" id="MobiDB-lite"/>
    </source>
</evidence>
<feature type="compositionally biased region" description="Low complexity" evidence="1">
    <location>
        <begin position="319"/>
        <end position="333"/>
    </location>
</feature>
<evidence type="ECO:0000259" key="2">
    <source>
        <dbReference type="Pfam" id="PF03732"/>
    </source>
</evidence>
<organism evidence="3 4">
    <name type="scientific">Didymodactylos carnosus</name>
    <dbReference type="NCBI Taxonomy" id="1234261"/>
    <lineage>
        <taxon>Eukaryota</taxon>
        <taxon>Metazoa</taxon>
        <taxon>Spiralia</taxon>
        <taxon>Gnathifera</taxon>
        <taxon>Rotifera</taxon>
        <taxon>Eurotatoria</taxon>
        <taxon>Bdelloidea</taxon>
        <taxon>Philodinida</taxon>
        <taxon>Philodinidae</taxon>
        <taxon>Didymodactylos</taxon>
    </lineage>
</organism>
<feature type="domain" description="Retrotransposon gag" evidence="2">
    <location>
        <begin position="396"/>
        <end position="479"/>
    </location>
</feature>
<comment type="caution">
    <text evidence="3">The sequence shown here is derived from an EMBL/GenBank/DDBJ whole genome shotgun (WGS) entry which is preliminary data.</text>
</comment>
<feature type="region of interest" description="Disordered" evidence="1">
    <location>
        <begin position="303"/>
        <end position="346"/>
    </location>
</feature>
<gene>
    <name evidence="3" type="ORF">SRO942_LOCUS26794</name>
</gene>
<evidence type="ECO:0000313" key="4">
    <source>
        <dbReference type="Proteomes" id="UP000681722"/>
    </source>
</evidence>
<protein>
    <recommendedName>
        <fullName evidence="2">Retrotransposon gag domain-containing protein</fullName>
    </recommendedName>
</protein>
<feature type="region of interest" description="Disordered" evidence="1">
    <location>
        <begin position="537"/>
        <end position="562"/>
    </location>
</feature>
<feature type="compositionally biased region" description="Low complexity" evidence="1">
    <location>
        <begin position="196"/>
        <end position="209"/>
    </location>
</feature>
<dbReference type="PANTHER" id="PTHR33223">
    <property type="entry name" value="CCHC-TYPE DOMAIN-CONTAINING PROTEIN"/>
    <property type="match status" value="1"/>
</dbReference>
<dbReference type="Proteomes" id="UP000681722">
    <property type="component" value="Unassembled WGS sequence"/>
</dbReference>
<feature type="region of interest" description="Disordered" evidence="1">
    <location>
        <begin position="575"/>
        <end position="630"/>
    </location>
</feature>
<name>A0A8S2P890_9BILA</name>
<sequence>MHHHNTRSKKHLNDFKINELLLCPQLRPTISLQTAKNDTHRLSSPFRLFNTSHPSNSVSDTSTDLNPISFDNLPEEEEGTHFMGQQQQLEEENQTELTQLNQAFQGAKLIEEQILETIPEFKATDADEASQWLTGVESVFRKLNYQPLSWPLEASKRFQNESMNLWYAESHTVVHNDWEQFKQRLIEHVRDRVRVQSKSKSTQQQQPSSETFEYYRQKQQSTSADIREDFQKFSGVEDPELWVESINETFAEIRIPPNQRLDFIPSLLTKKALTWFFRNESKFETYGAFVDKFLSTYHDKHSRQSSDNLASRNSKDETTTTTTIITPTIMTGTQNHSSSSIRRDPHELNIQKSISDHVLRKLKSFGGKNENVILWLGDFELLVKSQRWSDDMKFKCVPTLLQDEAMKWYKRNSATITSWSEFEKQIKEEFTSRFKNRKAFERLLHYEQSMNQSIKDYYNEIMDLCKEADPQMSETIKLQYLLTKVKPTLKLEVSKQFPETPADFLNYGKQLEELMEFMKDDPTTVCVACAPQPSTSSRIHASINRNDQRSYVPPPRRFEQQQESNELHHLLVNRPVTPLPSSSQTPRNNPSQSSNAAANSQSNQTQHNLYYSRSAYPTSRPPPQNYSGCHSCGSLDHYQRACPKRQGFP</sequence>
<feature type="compositionally biased region" description="Low complexity" evidence="1">
    <location>
        <begin position="588"/>
        <end position="604"/>
    </location>
</feature>
<dbReference type="EMBL" id="CAJOBC010018767">
    <property type="protein sequence ID" value="CAF4038844.1"/>
    <property type="molecule type" value="Genomic_DNA"/>
</dbReference>
<feature type="region of interest" description="Disordered" evidence="1">
    <location>
        <begin position="196"/>
        <end position="215"/>
    </location>
</feature>
<dbReference type="Pfam" id="PF03732">
    <property type="entry name" value="Retrotrans_gag"/>
    <property type="match status" value="1"/>
</dbReference>
<dbReference type="AlphaFoldDB" id="A0A8S2P890"/>
<accession>A0A8S2P890</accession>
<dbReference type="InterPro" id="IPR005162">
    <property type="entry name" value="Retrotrans_gag_dom"/>
</dbReference>